<feature type="domain" description="NIPSNAP" evidence="1">
    <location>
        <begin position="11"/>
        <end position="105"/>
    </location>
</feature>
<dbReference type="Pfam" id="PF07978">
    <property type="entry name" value="NIPSNAP"/>
    <property type="match status" value="1"/>
</dbReference>
<evidence type="ECO:0000313" key="3">
    <source>
        <dbReference type="EMBL" id="OOC03138.1"/>
    </source>
</evidence>
<proteinExistence type="predicted"/>
<evidence type="ECO:0000259" key="1">
    <source>
        <dbReference type="Pfam" id="PF07978"/>
    </source>
</evidence>
<dbReference type="AlphaFoldDB" id="M2NYL8"/>
<dbReference type="EMBL" id="ANMG01000021">
    <property type="protein sequence ID" value="EMD27749.1"/>
    <property type="molecule type" value="Genomic_DNA"/>
</dbReference>
<keyword evidence="5" id="KW-1185">Reference proteome</keyword>
<dbReference type="EMBL" id="MUXN01000023">
    <property type="protein sequence ID" value="OOC03138.1"/>
    <property type="molecule type" value="Genomic_DNA"/>
</dbReference>
<dbReference type="Proteomes" id="UP000014137">
    <property type="component" value="Unassembled WGS sequence"/>
</dbReference>
<organism evidence="2 4">
    <name type="scientific">Amycolatopsis azurea DSM 43854</name>
    <dbReference type="NCBI Taxonomy" id="1238180"/>
    <lineage>
        <taxon>Bacteria</taxon>
        <taxon>Bacillati</taxon>
        <taxon>Actinomycetota</taxon>
        <taxon>Actinomycetes</taxon>
        <taxon>Pseudonocardiales</taxon>
        <taxon>Pseudonocardiaceae</taxon>
        <taxon>Amycolatopsis</taxon>
    </lineage>
</organism>
<dbReference type="OrthoDB" id="9809695at2"/>
<dbReference type="SUPFAM" id="SSF54909">
    <property type="entry name" value="Dimeric alpha+beta barrel"/>
    <property type="match status" value="2"/>
</dbReference>
<comment type="caution">
    <text evidence="2">The sequence shown here is derived from an EMBL/GenBank/DDBJ whole genome shotgun (WGS) entry which is preliminary data.</text>
</comment>
<evidence type="ECO:0000313" key="5">
    <source>
        <dbReference type="Proteomes" id="UP000188551"/>
    </source>
</evidence>
<dbReference type="PATRIC" id="fig|1238180.3.peg.2643"/>
<dbReference type="InterPro" id="IPR012577">
    <property type="entry name" value="NIPSNAP"/>
</dbReference>
<accession>M2NYL8</accession>
<reference evidence="2 4" key="1">
    <citation type="submission" date="2012-10" db="EMBL/GenBank/DDBJ databases">
        <title>Genome assembly of Amycolatopsis azurea DSM 43854.</title>
        <authorList>
            <person name="Khatri I."/>
            <person name="Kaur I."/>
            <person name="Subramanian S."/>
            <person name="Mayilraj S."/>
        </authorList>
    </citation>
    <scope>NUCLEOTIDE SEQUENCE [LARGE SCALE GENOMIC DNA]</scope>
    <source>
        <strain evidence="2 4">DSM 43854</strain>
    </source>
</reference>
<sequence length="227" mass="25421">MTDSAEFQSVVELRRYTLHPGRRDELIELFEREFMESQEACGMRLFGLFREPAEPDKFVWLRGFRDMGTRRAALESFYGGPVWGEHGPAANETMIDASDVLLLRPSGPGFPAPDGAEGSVVLVTVCHPAGPVKEFSEHFANAVAPALRDAGVETFGHFETEPAENTFPRLPVREDETVFVWFARFRDAEALAAHRDLLDRTGAGLASMLERPWSQRELTPTARSILR</sequence>
<name>M2NYL8_9PSEU</name>
<dbReference type="Proteomes" id="UP000188551">
    <property type="component" value="Unassembled WGS sequence"/>
</dbReference>
<protein>
    <submittedName>
        <fullName evidence="3">NIPSNAP family protein</fullName>
    </submittedName>
</protein>
<dbReference type="RefSeq" id="WP_005155280.1">
    <property type="nucleotide sequence ID" value="NZ_ANMG01000021.1"/>
</dbReference>
<dbReference type="Gene3D" id="3.30.70.100">
    <property type="match status" value="1"/>
</dbReference>
<reference evidence="3 5" key="2">
    <citation type="submission" date="2017-02" db="EMBL/GenBank/DDBJ databases">
        <title>Amycolatopsis azurea DSM 43854 draft genome.</title>
        <authorList>
            <person name="Mayilraj S."/>
        </authorList>
    </citation>
    <scope>NUCLEOTIDE SEQUENCE [LARGE SCALE GENOMIC DNA]</scope>
    <source>
        <strain evidence="3 5">DSM 43854</strain>
    </source>
</reference>
<dbReference type="InterPro" id="IPR011008">
    <property type="entry name" value="Dimeric_a/b-barrel"/>
</dbReference>
<evidence type="ECO:0000313" key="4">
    <source>
        <dbReference type="Proteomes" id="UP000014137"/>
    </source>
</evidence>
<evidence type="ECO:0000313" key="2">
    <source>
        <dbReference type="EMBL" id="EMD27749.1"/>
    </source>
</evidence>
<gene>
    <name evidence="3" type="ORF">B0293_29730</name>
    <name evidence="2" type="ORF">C791_2045</name>
</gene>